<reference evidence="1" key="1">
    <citation type="submission" date="2018-05" db="EMBL/GenBank/DDBJ databases">
        <authorList>
            <person name="Lanie J.A."/>
            <person name="Ng W.-L."/>
            <person name="Kazmierczak K.M."/>
            <person name="Andrzejewski T.M."/>
            <person name="Davidsen T.M."/>
            <person name="Wayne K.J."/>
            <person name="Tettelin H."/>
            <person name="Glass J.I."/>
            <person name="Rusch D."/>
            <person name="Podicherti R."/>
            <person name="Tsui H.-C.T."/>
            <person name="Winkler M.E."/>
        </authorList>
    </citation>
    <scope>NUCLEOTIDE SEQUENCE</scope>
</reference>
<dbReference type="AlphaFoldDB" id="A0A382TTW9"/>
<protein>
    <recommendedName>
        <fullName evidence="2">DUF4442 domain-containing protein</fullName>
    </recommendedName>
</protein>
<evidence type="ECO:0000313" key="1">
    <source>
        <dbReference type="EMBL" id="SVD25500.1"/>
    </source>
</evidence>
<feature type="non-terminal residue" evidence="1">
    <location>
        <position position="159"/>
    </location>
</feature>
<evidence type="ECO:0008006" key="2">
    <source>
        <dbReference type="Google" id="ProtNLM"/>
    </source>
</evidence>
<accession>A0A382TTW9</accession>
<dbReference type="CDD" id="cd03443">
    <property type="entry name" value="PaaI_thioesterase"/>
    <property type="match status" value="1"/>
</dbReference>
<name>A0A382TTW9_9ZZZZ</name>
<dbReference type="Pfam" id="PF14539">
    <property type="entry name" value="DUF4442"/>
    <property type="match status" value="1"/>
</dbReference>
<proteinExistence type="predicted"/>
<gene>
    <name evidence="1" type="ORF">METZ01_LOCUS378354</name>
</gene>
<sequence>MTPANPIAALLPDLGANGNLIRTWWDRLGTTKLGRIIFSRAGGKAAPYTGTMGAQVEELRVGYARVTLEDRPKVRNHLDCVHAVALVNLAELTGNIAVAYSMPSDARFIVAGISIDYIKKARGLITGECSSPVPETSERREYPVCVTMRDENGELVAEA</sequence>
<organism evidence="1">
    <name type="scientific">marine metagenome</name>
    <dbReference type="NCBI Taxonomy" id="408172"/>
    <lineage>
        <taxon>unclassified sequences</taxon>
        <taxon>metagenomes</taxon>
        <taxon>ecological metagenomes</taxon>
    </lineage>
</organism>
<dbReference type="InterPro" id="IPR029069">
    <property type="entry name" value="HotDog_dom_sf"/>
</dbReference>
<dbReference type="EMBL" id="UINC01139135">
    <property type="protein sequence ID" value="SVD25500.1"/>
    <property type="molecule type" value="Genomic_DNA"/>
</dbReference>
<dbReference type="SUPFAM" id="SSF54637">
    <property type="entry name" value="Thioesterase/thiol ester dehydrase-isomerase"/>
    <property type="match status" value="1"/>
</dbReference>
<dbReference type="InterPro" id="IPR027961">
    <property type="entry name" value="DUF4442"/>
</dbReference>
<dbReference type="Gene3D" id="3.10.129.10">
    <property type="entry name" value="Hotdog Thioesterase"/>
    <property type="match status" value="1"/>
</dbReference>